<dbReference type="InterPro" id="IPR033873">
    <property type="entry name" value="CND41-like"/>
</dbReference>
<dbReference type="PROSITE" id="PS51767">
    <property type="entry name" value="PEPTIDASE_A1"/>
    <property type="match status" value="1"/>
</dbReference>
<evidence type="ECO:0000313" key="6">
    <source>
        <dbReference type="Proteomes" id="UP000230069"/>
    </source>
</evidence>
<feature type="active site" evidence="2">
    <location>
        <position position="149"/>
    </location>
</feature>
<accession>A0A2G5DR29</accession>
<evidence type="ECO:0000256" key="1">
    <source>
        <dbReference type="ARBA" id="ARBA00007447"/>
    </source>
</evidence>
<dbReference type="InterPro" id="IPR032799">
    <property type="entry name" value="TAXi_C"/>
</dbReference>
<dbReference type="PROSITE" id="PS00141">
    <property type="entry name" value="ASP_PROTEASE"/>
    <property type="match status" value="1"/>
</dbReference>
<comment type="similarity">
    <text evidence="1">Belongs to the peptidase A1 family.</text>
</comment>
<reference evidence="5 6" key="1">
    <citation type="submission" date="2017-09" db="EMBL/GenBank/DDBJ databases">
        <title>WGS assembly of Aquilegia coerulea Goldsmith.</title>
        <authorList>
            <person name="Hodges S."/>
            <person name="Kramer E."/>
            <person name="Nordborg M."/>
            <person name="Tomkins J."/>
            <person name="Borevitz J."/>
            <person name="Derieg N."/>
            <person name="Yan J."/>
            <person name="Mihaltcheva S."/>
            <person name="Hayes R.D."/>
            <person name="Rokhsar D."/>
        </authorList>
    </citation>
    <scope>NUCLEOTIDE SEQUENCE [LARGE SCALE GENOMIC DNA]</scope>
    <source>
        <strain evidence="6">cv. Goldsmith</strain>
    </source>
</reference>
<dbReference type="Proteomes" id="UP000230069">
    <property type="component" value="Unassembled WGS sequence"/>
</dbReference>
<dbReference type="Gene3D" id="2.40.70.10">
    <property type="entry name" value="Acid Proteases"/>
    <property type="match status" value="2"/>
</dbReference>
<dbReference type="GO" id="GO:0006508">
    <property type="term" value="P:proteolysis"/>
    <property type="evidence" value="ECO:0007669"/>
    <property type="project" value="InterPro"/>
</dbReference>
<protein>
    <recommendedName>
        <fullName evidence="4">Peptidase A1 domain-containing protein</fullName>
    </recommendedName>
</protein>
<dbReference type="GO" id="GO:0004190">
    <property type="term" value="F:aspartic-type endopeptidase activity"/>
    <property type="evidence" value="ECO:0007669"/>
    <property type="project" value="InterPro"/>
</dbReference>
<dbReference type="FunFam" id="2.40.70.10:FF:000049">
    <property type="entry name" value="Aspartyl protease AED1"/>
    <property type="match status" value="1"/>
</dbReference>
<dbReference type="InterPro" id="IPR032861">
    <property type="entry name" value="TAXi_N"/>
</dbReference>
<dbReference type="InterPro" id="IPR033121">
    <property type="entry name" value="PEPTIDASE_A1"/>
</dbReference>
<dbReference type="EMBL" id="KZ305033">
    <property type="protein sequence ID" value="PIA45981.1"/>
    <property type="molecule type" value="Genomic_DNA"/>
</dbReference>
<gene>
    <name evidence="5" type="ORF">AQUCO_01600323v1</name>
</gene>
<feature type="active site" evidence="2">
    <location>
        <position position="353"/>
    </location>
</feature>
<dbReference type="PANTHER" id="PTHR13683">
    <property type="entry name" value="ASPARTYL PROTEASES"/>
    <property type="match status" value="1"/>
</dbReference>
<proteinExistence type="inferred from homology"/>
<dbReference type="Pfam" id="PF14541">
    <property type="entry name" value="TAXi_C"/>
    <property type="match status" value="1"/>
</dbReference>
<dbReference type="AlphaFoldDB" id="A0A2G5DR29"/>
<organism evidence="5 6">
    <name type="scientific">Aquilegia coerulea</name>
    <name type="common">Rocky mountain columbine</name>
    <dbReference type="NCBI Taxonomy" id="218851"/>
    <lineage>
        <taxon>Eukaryota</taxon>
        <taxon>Viridiplantae</taxon>
        <taxon>Streptophyta</taxon>
        <taxon>Embryophyta</taxon>
        <taxon>Tracheophyta</taxon>
        <taxon>Spermatophyta</taxon>
        <taxon>Magnoliopsida</taxon>
        <taxon>Ranunculales</taxon>
        <taxon>Ranunculaceae</taxon>
        <taxon>Thalictroideae</taxon>
        <taxon>Aquilegia</taxon>
    </lineage>
</organism>
<feature type="signal peptide" evidence="3">
    <location>
        <begin position="1"/>
        <end position="27"/>
    </location>
</feature>
<dbReference type="SUPFAM" id="SSF50630">
    <property type="entry name" value="Acid proteases"/>
    <property type="match status" value="1"/>
</dbReference>
<feature type="chain" id="PRO_5013781060" description="Peptidase A1 domain-containing protein" evidence="3">
    <location>
        <begin position="28"/>
        <end position="477"/>
    </location>
</feature>
<dbReference type="FunCoup" id="A0A2G5DR29">
    <property type="interactions" value="32"/>
</dbReference>
<sequence>MAERTPLLLLPLILSIFVSIGFQQVQCFEHKAVLSLQRFQWKELKHVSVCLPQQSRKEKGATILEMKRKDYCSGQIKNWDETLQNRLVSDESRVKALQTQIKNKMSSTSRITGLSSSTQIPLKSGINLQSLNYIVTVELGGKKVTLLVDTGSDLTWIQCQPCVSCFDQQDPLFNPNMSQSYRTFTCNSSTCQTLSMSTGNPGVCGTDRPTCNYMVSYGDGSYSRGELAREYLNLTADTAVPNFIFGCGRNNKGLFGGTSGILGLGRSQVSLISQTSRRFNGIFSYCLPDNEDPSSLILGENSSVYKNSTPITYTRMLLNPQLSNFYLLNLTGMTVGGVNLQAPGFNNSGIILDSGTIITRLVPSVYRALRTEFLKQFSGYPPAPAFSILDTCFNLTGYEELEIPVIKFGFEGSVQMTVDVMGMFYFVKADASQVCLAIASLSYEDEIGLIGNWQQRNQRIVYDTKKSKLGIAKEICN</sequence>
<dbReference type="InParanoid" id="A0A2G5DR29"/>
<evidence type="ECO:0000256" key="2">
    <source>
        <dbReference type="PIRSR" id="PIRSR601461-1"/>
    </source>
</evidence>
<name>A0A2G5DR29_AQUCA</name>
<keyword evidence="3" id="KW-0732">Signal</keyword>
<feature type="domain" description="Peptidase A1" evidence="4">
    <location>
        <begin position="133"/>
        <end position="472"/>
    </location>
</feature>
<dbReference type="InterPro" id="IPR001461">
    <property type="entry name" value="Aspartic_peptidase_A1"/>
</dbReference>
<dbReference type="FunFam" id="2.40.70.10:FF:000021">
    <property type="entry name" value="Aspartyl protease AED1"/>
    <property type="match status" value="1"/>
</dbReference>
<dbReference type="InterPro" id="IPR001969">
    <property type="entry name" value="Aspartic_peptidase_AS"/>
</dbReference>
<dbReference type="OrthoDB" id="2747330at2759"/>
<dbReference type="CDD" id="cd05472">
    <property type="entry name" value="cnd41_like"/>
    <property type="match status" value="1"/>
</dbReference>
<keyword evidence="6" id="KW-1185">Reference proteome</keyword>
<evidence type="ECO:0000256" key="3">
    <source>
        <dbReference type="SAM" id="SignalP"/>
    </source>
</evidence>
<dbReference type="STRING" id="218851.A0A2G5DR29"/>
<evidence type="ECO:0000313" key="5">
    <source>
        <dbReference type="EMBL" id="PIA45981.1"/>
    </source>
</evidence>
<dbReference type="Pfam" id="PF14543">
    <property type="entry name" value="TAXi_N"/>
    <property type="match status" value="1"/>
</dbReference>
<dbReference type="PANTHER" id="PTHR13683:SF827">
    <property type="entry name" value="PEPTIDASE A1 DOMAIN-CONTAINING PROTEIN"/>
    <property type="match status" value="1"/>
</dbReference>
<dbReference type="InterPro" id="IPR021109">
    <property type="entry name" value="Peptidase_aspartic_dom_sf"/>
</dbReference>
<evidence type="ECO:0000259" key="4">
    <source>
        <dbReference type="PROSITE" id="PS51767"/>
    </source>
</evidence>